<evidence type="ECO:0000256" key="1">
    <source>
        <dbReference type="ARBA" id="ARBA00004651"/>
    </source>
</evidence>
<feature type="transmembrane region" description="Helical" evidence="7">
    <location>
        <begin position="83"/>
        <end position="100"/>
    </location>
</feature>
<keyword evidence="9" id="KW-1185">Reference proteome</keyword>
<evidence type="ECO:0000313" key="8">
    <source>
        <dbReference type="Ensembl" id="ENSEBUP00000021854.1"/>
    </source>
</evidence>
<evidence type="ECO:0000256" key="3">
    <source>
        <dbReference type="ARBA" id="ARBA00022475"/>
    </source>
</evidence>
<dbReference type="InterPro" id="IPR038377">
    <property type="entry name" value="Na/Glc_symporter_sf"/>
</dbReference>
<evidence type="ECO:0000256" key="7">
    <source>
        <dbReference type="SAM" id="Phobius"/>
    </source>
</evidence>
<keyword evidence="7" id="KW-1133">Transmembrane helix</keyword>
<organism evidence="8 9">
    <name type="scientific">Eptatretus burgeri</name>
    <name type="common">Inshore hagfish</name>
    <dbReference type="NCBI Taxonomy" id="7764"/>
    <lineage>
        <taxon>Eukaryota</taxon>
        <taxon>Metazoa</taxon>
        <taxon>Chordata</taxon>
        <taxon>Craniata</taxon>
        <taxon>Vertebrata</taxon>
        <taxon>Cyclostomata</taxon>
        <taxon>Myxini</taxon>
        <taxon>Myxiniformes</taxon>
        <taxon>Myxinidae</taxon>
        <taxon>Eptatretinae</taxon>
        <taxon>Eptatretus</taxon>
    </lineage>
</organism>
<reference evidence="8" key="2">
    <citation type="submission" date="2025-09" db="UniProtKB">
        <authorList>
            <consortium name="Ensembl"/>
        </authorList>
    </citation>
    <scope>IDENTIFICATION</scope>
</reference>
<protein>
    <submittedName>
        <fullName evidence="8">Uncharacterized protein</fullName>
    </submittedName>
</protein>
<dbReference type="Ensembl" id="ENSEBUT00000022430.1">
    <property type="protein sequence ID" value="ENSEBUP00000021854.1"/>
    <property type="gene ID" value="ENSEBUG00000013486.1"/>
</dbReference>
<keyword evidence="7" id="KW-0472">Membrane</keyword>
<dbReference type="PANTHER" id="PTHR42985:SF11">
    <property type="entry name" value="SODIUM_IODIDE COTRANSPORTER"/>
    <property type="match status" value="1"/>
</dbReference>
<keyword evidence="5" id="KW-0406">Ion transport</keyword>
<comment type="subcellular location">
    <subcellularLocation>
        <location evidence="1">Cell membrane</location>
        <topology evidence="1">Multi-pass membrane protein</topology>
    </subcellularLocation>
</comment>
<evidence type="ECO:0000313" key="9">
    <source>
        <dbReference type="Proteomes" id="UP000694388"/>
    </source>
</evidence>
<keyword evidence="7" id="KW-0812">Transmembrane</keyword>
<dbReference type="GO" id="GO:0015293">
    <property type="term" value="F:symporter activity"/>
    <property type="evidence" value="ECO:0007669"/>
    <property type="project" value="TreeGrafter"/>
</dbReference>
<dbReference type="InterPro" id="IPR051163">
    <property type="entry name" value="Sodium:Solute_Symporter_SSF"/>
</dbReference>
<feature type="transmembrane region" description="Helical" evidence="7">
    <location>
        <begin position="12"/>
        <end position="31"/>
    </location>
</feature>
<proteinExistence type="predicted"/>
<dbReference type="Gene3D" id="1.20.1730.10">
    <property type="entry name" value="Sodium/glucose cotransporter"/>
    <property type="match status" value="1"/>
</dbReference>
<evidence type="ECO:0000256" key="4">
    <source>
        <dbReference type="ARBA" id="ARBA00023053"/>
    </source>
</evidence>
<keyword evidence="3" id="KW-1003">Cell membrane</keyword>
<keyword evidence="4" id="KW-0915">Sodium</keyword>
<reference evidence="8" key="1">
    <citation type="submission" date="2025-08" db="UniProtKB">
        <authorList>
            <consortium name="Ensembl"/>
        </authorList>
    </citation>
    <scope>IDENTIFICATION</scope>
</reference>
<evidence type="ECO:0000256" key="6">
    <source>
        <dbReference type="ARBA" id="ARBA00023201"/>
    </source>
</evidence>
<dbReference type="GO" id="GO:0005886">
    <property type="term" value="C:plasma membrane"/>
    <property type="evidence" value="ECO:0007669"/>
    <property type="project" value="UniProtKB-SubCell"/>
</dbReference>
<evidence type="ECO:0000256" key="5">
    <source>
        <dbReference type="ARBA" id="ARBA00023065"/>
    </source>
</evidence>
<dbReference type="PANTHER" id="PTHR42985">
    <property type="entry name" value="SODIUM-COUPLED MONOCARBOXYLATE TRANSPORTER"/>
    <property type="match status" value="1"/>
</dbReference>
<name>A0A8C4QX11_EPTBU</name>
<sequence length="103" mass="11378">MSEKQLKHIPRALSFLFGFLCIIVAMLCSLLDNEVLRASFTVMGVNGGPLLGIFILGMFFPVANSLSWVPSFAGEAPRYHNAVLRYLPCIGLLCSPFWALEDI</sequence>
<accession>A0A8C4QX11</accession>
<evidence type="ECO:0000256" key="2">
    <source>
        <dbReference type="ARBA" id="ARBA00022448"/>
    </source>
</evidence>
<keyword evidence="6" id="KW-0739">Sodium transport</keyword>
<dbReference type="GO" id="GO:0070062">
    <property type="term" value="C:extracellular exosome"/>
    <property type="evidence" value="ECO:0007669"/>
    <property type="project" value="TreeGrafter"/>
</dbReference>
<dbReference type="GO" id="GO:1904200">
    <property type="term" value="P:iodide transmembrane transport"/>
    <property type="evidence" value="ECO:0007669"/>
    <property type="project" value="TreeGrafter"/>
</dbReference>
<dbReference type="AlphaFoldDB" id="A0A8C4QX11"/>
<keyword evidence="2" id="KW-0813">Transport</keyword>
<dbReference type="Proteomes" id="UP000694388">
    <property type="component" value="Unplaced"/>
</dbReference>
<dbReference type="GO" id="GO:0006814">
    <property type="term" value="P:sodium ion transport"/>
    <property type="evidence" value="ECO:0007669"/>
    <property type="project" value="UniProtKB-KW"/>
</dbReference>
<feature type="transmembrane region" description="Helical" evidence="7">
    <location>
        <begin position="43"/>
        <end position="63"/>
    </location>
</feature>